<feature type="signal peptide" evidence="7">
    <location>
        <begin position="1"/>
        <end position="26"/>
    </location>
</feature>
<evidence type="ECO:0000313" key="10">
    <source>
        <dbReference type="Proteomes" id="UP000827092"/>
    </source>
</evidence>
<dbReference type="InterPro" id="IPR036259">
    <property type="entry name" value="MFS_trans_sf"/>
</dbReference>
<dbReference type="GO" id="GO:0016020">
    <property type="term" value="C:membrane"/>
    <property type="evidence" value="ECO:0007669"/>
    <property type="project" value="UniProtKB-SubCell"/>
</dbReference>
<evidence type="ECO:0000256" key="1">
    <source>
        <dbReference type="ARBA" id="ARBA00004141"/>
    </source>
</evidence>
<name>A0AAV6VIG1_9ARAC</name>
<feature type="transmembrane region" description="Helical" evidence="6">
    <location>
        <begin position="172"/>
        <end position="192"/>
    </location>
</feature>
<dbReference type="Gene3D" id="1.20.1250.20">
    <property type="entry name" value="MFS general substrate transporter like domains"/>
    <property type="match status" value="1"/>
</dbReference>
<keyword evidence="7" id="KW-0732">Signal</keyword>
<dbReference type="PANTHER" id="PTHR16172">
    <property type="entry name" value="MAJOR FACILITATOR SUPERFAMILY DOMAIN-CONTAINING PROTEIN 6-LIKE"/>
    <property type="match status" value="1"/>
</dbReference>
<comment type="caution">
    <text evidence="9">The sequence shown here is derived from an EMBL/GenBank/DDBJ whole genome shotgun (WGS) entry which is preliminary data.</text>
</comment>
<feature type="transmembrane region" description="Helical" evidence="6">
    <location>
        <begin position="105"/>
        <end position="126"/>
    </location>
</feature>
<keyword evidence="10" id="KW-1185">Reference proteome</keyword>
<evidence type="ECO:0000256" key="2">
    <source>
        <dbReference type="ARBA" id="ARBA00005241"/>
    </source>
</evidence>
<feature type="transmembrane region" description="Helical" evidence="6">
    <location>
        <begin position="322"/>
        <end position="343"/>
    </location>
</feature>
<evidence type="ECO:0000256" key="5">
    <source>
        <dbReference type="ARBA" id="ARBA00023136"/>
    </source>
</evidence>
<sequence>MPKRKNLSFLYITGFLIAICIERVRPMVGRETVRISVYIMKAADETEEDYDYKKEQILKDKKDNFSLQNVSESLLKNEAAHEQSKELYFTLNIYKDHNLRIYKPLFLIKLALFFWFAGAIVIQAFFPVFLKQRGLTVAQVSLAIGASVVVQLLATSLSAIIADKIGRTKPVLFAHLFLTAAVCVVFILIPPLKTDDDIPHFELLERINQSLHKLAFESWCNKSTPTTQSTCKLYYATNISRIFNEAHCFTVSDIKEKITTTDSFTNVFENLTVCHYESVSSSGFSDYYPHFAREFIANFWYKECMSETGKCFYWDFRTTLLFSFYVLLITFHFFSHSCVFRFYDETRVMSLTAEHNGEFWVPKRLPNLIGGKVDGPMAGKSCIQG</sequence>
<reference evidence="9 10" key="1">
    <citation type="journal article" date="2022" name="Nat. Ecol. Evol.">
        <title>A masculinizing supergene underlies an exaggerated male reproductive morph in a spider.</title>
        <authorList>
            <person name="Hendrickx F."/>
            <person name="De Corte Z."/>
            <person name="Sonet G."/>
            <person name="Van Belleghem S.M."/>
            <person name="Kostlbacher S."/>
            <person name="Vangestel C."/>
        </authorList>
    </citation>
    <scope>NUCLEOTIDE SEQUENCE [LARGE SCALE GENOMIC DNA]</scope>
    <source>
        <strain evidence="9">W744_W776</strain>
    </source>
</reference>
<dbReference type="Proteomes" id="UP000827092">
    <property type="component" value="Unassembled WGS sequence"/>
</dbReference>
<evidence type="ECO:0000256" key="7">
    <source>
        <dbReference type="SAM" id="SignalP"/>
    </source>
</evidence>
<accession>A0AAV6VIG1</accession>
<dbReference type="Pfam" id="PF12832">
    <property type="entry name" value="MFS_1_like"/>
    <property type="match status" value="1"/>
</dbReference>
<gene>
    <name evidence="9" type="ORF">JTE90_004818</name>
</gene>
<evidence type="ECO:0000313" key="9">
    <source>
        <dbReference type="EMBL" id="KAG8195815.1"/>
    </source>
</evidence>
<feature type="transmembrane region" description="Helical" evidence="6">
    <location>
        <begin position="138"/>
        <end position="160"/>
    </location>
</feature>
<dbReference type="InterPro" id="IPR024989">
    <property type="entry name" value="MFS_assoc_dom"/>
</dbReference>
<organism evidence="9 10">
    <name type="scientific">Oedothorax gibbosus</name>
    <dbReference type="NCBI Taxonomy" id="931172"/>
    <lineage>
        <taxon>Eukaryota</taxon>
        <taxon>Metazoa</taxon>
        <taxon>Ecdysozoa</taxon>
        <taxon>Arthropoda</taxon>
        <taxon>Chelicerata</taxon>
        <taxon>Arachnida</taxon>
        <taxon>Araneae</taxon>
        <taxon>Araneomorphae</taxon>
        <taxon>Entelegynae</taxon>
        <taxon>Araneoidea</taxon>
        <taxon>Linyphiidae</taxon>
        <taxon>Erigoninae</taxon>
        <taxon>Oedothorax</taxon>
    </lineage>
</organism>
<evidence type="ECO:0000256" key="3">
    <source>
        <dbReference type="ARBA" id="ARBA00022692"/>
    </source>
</evidence>
<evidence type="ECO:0000256" key="6">
    <source>
        <dbReference type="SAM" id="Phobius"/>
    </source>
</evidence>
<evidence type="ECO:0000259" key="8">
    <source>
        <dbReference type="Pfam" id="PF12832"/>
    </source>
</evidence>
<comment type="similarity">
    <text evidence="2">Belongs to the major facilitator superfamily. MFSD6 family.</text>
</comment>
<keyword evidence="4 6" id="KW-1133">Transmembrane helix</keyword>
<keyword evidence="3 6" id="KW-0812">Transmembrane</keyword>
<feature type="chain" id="PRO_5043630543" description="Major facilitator superfamily associated domain-containing protein" evidence="7">
    <location>
        <begin position="27"/>
        <end position="385"/>
    </location>
</feature>
<dbReference type="SUPFAM" id="SSF103473">
    <property type="entry name" value="MFS general substrate transporter"/>
    <property type="match status" value="1"/>
</dbReference>
<keyword evidence="5 6" id="KW-0472">Membrane</keyword>
<protein>
    <recommendedName>
        <fullName evidence="8">Major facilitator superfamily associated domain-containing protein</fullName>
    </recommendedName>
</protein>
<dbReference type="EMBL" id="JAFNEN010000078">
    <property type="protein sequence ID" value="KAG8195815.1"/>
    <property type="molecule type" value="Genomic_DNA"/>
</dbReference>
<evidence type="ECO:0000256" key="4">
    <source>
        <dbReference type="ARBA" id="ARBA00022989"/>
    </source>
</evidence>
<feature type="domain" description="Major facilitator superfamily associated" evidence="8">
    <location>
        <begin position="108"/>
        <end position="344"/>
    </location>
</feature>
<proteinExistence type="inferred from homology"/>
<dbReference type="PANTHER" id="PTHR16172:SF41">
    <property type="entry name" value="MAJOR FACILITATOR SUPERFAMILY DOMAIN-CONTAINING PROTEIN 6-LIKE"/>
    <property type="match status" value="1"/>
</dbReference>
<dbReference type="AlphaFoldDB" id="A0AAV6VIG1"/>
<comment type="subcellular location">
    <subcellularLocation>
        <location evidence="1">Membrane</location>
        <topology evidence="1">Multi-pass membrane protein</topology>
    </subcellularLocation>
</comment>
<dbReference type="InterPro" id="IPR051717">
    <property type="entry name" value="MFS_MFSD6"/>
</dbReference>